<dbReference type="GO" id="GO:0005634">
    <property type="term" value="C:nucleus"/>
    <property type="evidence" value="ECO:0007669"/>
    <property type="project" value="UniProtKB-UniRule"/>
</dbReference>
<dbReference type="Pfam" id="PF09011">
    <property type="entry name" value="HMG_box_2"/>
    <property type="match status" value="1"/>
</dbReference>
<dbReference type="PROSITE" id="PS50118">
    <property type="entry name" value="HMG_BOX_2"/>
    <property type="match status" value="1"/>
</dbReference>
<dbReference type="Gene3D" id="1.10.30.10">
    <property type="entry name" value="High mobility group box domain"/>
    <property type="match status" value="2"/>
</dbReference>
<evidence type="ECO:0000256" key="1">
    <source>
        <dbReference type="ARBA" id="ARBA00023125"/>
    </source>
</evidence>
<sequence>MVALCQKFGRLLIGAETRFFARIDITNFSTSLNQSPAPKRRILAWLPSDYKGPTAYSLFIKDQMTRKSGGPKLLKIVSTNWKSLSEDEQQNYSERAEKICAELRDTFKKLTNDQKKVLWDKHVKKLQRYRMKKKLHKFYEETSRPKHPLASYMLFVKERFEKQTEPFETRDNVMKFVVETGQQWRQMTDAEKRPYVDQAQGNIAKFHVEMAEWKQKYANEIRAWKETLIIAGLYSIITGKRSMNGGKRIRMRRLRARGLA</sequence>
<dbReference type="WBParaSite" id="Gr19_v10_g3080.t1">
    <property type="protein sequence ID" value="Gr19_v10_g3080.t1"/>
    <property type="gene ID" value="Gr19_v10_g3080"/>
</dbReference>
<accession>A0A914HQX5</accession>
<feature type="DNA-binding region" description="HMG box" evidence="2">
    <location>
        <begin position="145"/>
        <end position="214"/>
    </location>
</feature>
<evidence type="ECO:0000313" key="5">
    <source>
        <dbReference type="WBParaSite" id="Gr19_v10_g3080.t1"/>
    </source>
</evidence>
<dbReference type="PANTHER" id="PTHR48112:SF22">
    <property type="entry name" value="MITOCHONDRIAL TRANSCRIPTION FACTOR A, ISOFORM B"/>
    <property type="match status" value="1"/>
</dbReference>
<proteinExistence type="predicted"/>
<dbReference type="AlphaFoldDB" id="A0A914HQX5"/>
<dbReference type="PANTHER" id="PTHR48112">
    <property type="entry name" value="HIGH MOBILITY GROUP PROTEIN DSP1"/>
    <property type="match status" value="1"/>
</dbReference>
<feature type="domain" description="HMG box" evidence="3">
    <location>
        <begin position="145"/>
        <end position="214"/>
    </location>
</feature>
<keyword evidence="1 2" id="KW-0238">DNA-binding</keyword>
<reference evidence="5" key="1">
    <citation type="submission" date="2022-11" db="UniProtKB">
        <authorList>
            <consortium name="WormBaseParasite"/>
        </authorList>
    </citation>
    <scope>IDENTIFICATION</scope>
</reference>
<evidence type="ECO:0000256" key="2">
    <source>
        <dbReference type="PROSITE-ProRule" id="PRU00267"/>
    </source>
</evidence>
<dbReference type="SMART" id="SM00398">
    <property type="entry name" value="HMG"/>
    <property type="match status" value="2"/>
</dbReference>
<organism evidence="4 5">
    <name type="scientific">Globodera rostochiensis</name>
    <name type="common">Golden nematode worm</name>
    <name type="synonym">Heterodera rostochiensis</name>
    <dbReference type="NCBI Taxonomy" id="31243"/>
    <lineage>
        <taxon>Eukaryota</taxon>
        <taxon>Metazoa</taxon>
        <taxon>Ecdysozoa</taxon>
        <taxon>Nematoda</taxon>
        <taxon>Chromadorea</taxon>
        <taxon>Rhabditida</taxon>
        <taxon>Tylenchina</taxon>
        <taxon>Tylenchomorpha</taxon>
        <taxon>Tylenchoidea</taxon>
        <taxon>Heteroderidae</taxon>
        <taxon>Heteroderinae</taxon>
        <taxon>Globodera</taxon>
    </lineage>
</organism>
<name>A0A914HQX5_GLORO</name>
<dbReference type="GO" id="GO:0006357">
    <property type="term" value="P:regulation of transcription by RNA polymerase II"/>
    <property type="evidence" value="ECO:0007669"/>
    <property type="project" value="TreeGrafter"/>
</dbReference>
<protein>
    <submittedName>
        <fullName evidence="5">HMG box domain-containing protein</fullName>
    </submittedName>
</protein>
<dbReference type="CDD" id="cd00084">
    <property type="entry name" value="HMG-box_SF"/>
    <property type="match status" value="1"/>
</dbReference>
<keyword evidence="4" id="KW-1185">Reference proteome</keyword>
<dbReference type="SUPFAM" id="SSF47095">
    <property type="entry name" value="HMG-box"/>
    <property type="match status" value="2"/>
</dbReference>
<dbReference type="InterPro" id="IPR009071">
    <property type="entry name" value="HMG_box_dom"/>
</dbReference>
<evidence type="ECO:0000259" key="3">
    <source>
        <dbReference type="PROSITE" id="PS50118"/>
    </source>
</evidence>
<dbReference type="GO" id="GO:0003677">
    <property type="term" value="F:DNA binding"/>
    <property type="evidence" value="ECO:0007669"/>
    <property type="project" value="UniProtKB-UniRule"/>
</dbReference>
<dbReference type="Proteomes" id="UP000887572">
    <property type="component" value="Unplaced"/>
</dbReference>
<evidence type="ECO:0000313" key="4">
    <source>
        <dbReference type="Proteomes" id="UP000887572"/>
    </source>
</evidence>
<keyword evidence="2" id="KW-0539">Nucleus</keyword>
<dbReference type="InterPro" id="IPR036910">
    <property type="entry name" value="HMG_box_dom_sf"/>
</dbReference>
<dbReference type="InterPro" id="IPR050342">
    <property type="entry name" value="HMGB"/>
</dbReference>